<feature type="domain" description="Methionyl/Leucyl tRNA synthetase" evidence="13">
    <location>
        <begin position="39"/>
        <end position="143"/>
    </location>
</feature>
<dbReference type="PRINTS" id="PR00985">
    <property type="entry name" value="TRNASYNTHLEU"/>
</dbReference>
<dbReference type="Proteomes" id="UP000253517">
    <property type="component" value="Unassembled WGS sequence"/>
</dbReference>
<comment type="similarity">
    <text evidence="1 9 10">Belongs to the class-I aminoacyl-tRNA synthetase family.</text>
</comment>
<protein>
    <recommendedName>
        <fullName evidence="9">Leucine--tRNA ligase</fullName>
        <ecNumber evidence="9">6.1.1.4</ecNumber>
    </recommendedName>
    <alternativeName>
        <fullName evidence="9">Leucyl-tRNA synthetase</fullName>
        <shortName evidence="9">LeuRS</shortName>
    </alternativeName>
</protein>
<feature type="short sequence motif" description="'KMSKS' region" evidence="9">
    <location>
        <begin position="701"/>
        <end position="705"/>
    </location>
</feature>
<name>A0A369A4G2_9FLAO</name>
<dbReference type="AlphaFoldDB" id="A0A369A4G2"/>
<organism evidence="15 16">
    <name type="scientific">Schleiferia thermophila</name>
    <dbReference type="NCBI Taxonomy" id="884107"/>
    <lineage>
        <taxon>Bacteria</taxon>
        <taxon>Pseudomonadati</taxon>
        <taxon>Bacteroidota</taxon>
        <taxon>Flavobacteriia</taxon>
        <taxon>Flavobacteriales</taxon>
        <taxon>Schleiferiaceae</taxon>
        <taxon>Schleiferia</taxon>
    </lineage>
</organism>
<evidence type="ECO:0000259" key="14">
    <source>
        <dbReference type="Pfam" id="PF13603"/>
    </source>
</evidence>
<evidence type="ECO:0000313" key="15">
    <source>
        <dbReference type="EMBL" id="RCX03236.1"/>
    </source>
</evidence>
<dbReference type="InterPro" id="IPR014729">
    <property type="entry name" value="Rossmann-like_a/b/a_fold"/>
</dbReference>
<dbReference type="Pfam" id="PF00133">
    <property type="entry name" value="tRNA-synt_1"/>
    <property type="match status" value="1"/>
</dbReference>
<dbReference type="InterPro" id="IPR002302">
    <property type="entry name" value="Leu-tRNA-ligase"/>
</dbReference>
<dbReference type="RefSeq" id="WP_114366298.1">
    <property type="nucleotide sequence ID" value="NZ_BHZF01000003.1"/>
</dbReference>
<dbReference type="Gene3D" id="3.40.50.620">
    <property type="entry name" value="HUPs"/>
    <property type="match status" value="3"/>
</dbReference>
<dbReference type="InterPro" id="IPR009008">
    <property type="entry name" value="Val/Leu/Ile-tRNA-synth_edit"/>
</dbReference>
<dbReference type="InterPro" id="IPR002300">
    <property type="entry name" value="aa-tRNA-synth_Ia"/>
</dbReference>
<evidence type="ECO:0000256" key="3">
    <source>
        <dbReference type="ARBA" id="ARBA00022598"/>
    </source>
</evidence>
<accession>A0A369A4G2</accession>
<comment type="subcellular location">
    <subcellularLocation>
        <location evidence="9">Cytoplasm</location>
    </subcellularLocation>
</comment>
<dbReference type="Pfam" id="PF09334">
    <property type="entry name" value="tRNA-synt_1g"/>
    <property type="match status" value="1"/>
</dbReference>
<keyword evidence="16" id="KW-1185">Reference proteome</keyword>
<evidence type="ECO:0000256" key="8">
    <source>
        <dbReference type="ARBA" id="ARBA00047469"/>
    </source>
</evidence>
<feature type="domain" description="Leucyl-tRNA synthetase editing" evidence="14">
    <location>
        <begin position="276"/>
        <end position="458"/>
    </location>
</feature>
<evidence type="ECO:0000256" key="7">
    <source>
        <dbReference type="ARBA" id="ARBA00023146"/>
    </source>
</evidence>
<evidence type="ECO:0000256" key="4">
    <source>
        <dbReference type="ARBA" id="ARBA00022741"/>
    </source>
</evidence>
<evidence type="ECO:0000256" key="9">
    <source>
        <dbReference type="HAMAP-Rule" id="MF_00049"/>
    </source>
</evidence>
<dbReference type="Pfam" id="PF08264">
    <property type="entry name" value="Anticodon_1"/>
    <property type="match status" value="1"/>
</dbReference>
<evidence type="ECO:0000256" key="1">
    <source>
        <dbReference type="ARBA" id="ARBA00005594"/>
    </source>
</evidence>
<dbReference type="CDD" id="cd07958">
    <property type="entry name" value="Anticodon_Ia_Leu_BEm"/>
    <property type="match status" value="1"/>
</dbReference>
<dbReference type="SUPFAM" id="SSF47323">
    <property type="entry name" value="Anticodon-binding domain of a subclass of class I aminoacyl-tRNA synthetases"/>
    <property type="match status" value="1"/>
</dbReference>
<evidence type="ECO:0000256" key="10">
    <source>
        <dbReference type="RuleBase" id="RU363035"/>
    </source>
</evidence>
<dbReference type="NCBIfam" id="TIGR00396">
    <property type="entry name" value="leuS_bact"/>
    <property type="match status" value="1"/>
</dbReference>
<evidence type="ECO:0000256" key="2">
    <source>
        <dbReference type="ARBA" id="ARBA00022490"/>
    </source>
</evidence>
<dbReference type="Pfam" id="PF13603">
    <property type="entry name" value="tRNA-synt_1_2"/>
    <property type="match status" value="1"/>
</dbReference>
<dbReference type="InterPro" id="IPR015413">
    <property type="entry name" value="Methionyl/Leucyl_tRNA_Synth"/>
</dbReference>
<evidence type="ECO:0000256" key="6">
    <source>
        <dbReference type="ARBA" id="ARBA00022917"/>
    </source>
</evidence>
<comment type="caution">
    <text evidence="9">Lacks conserved residue(s) required for the propagation of feature annotation.</text>
</comment>
<proteinExistence type="inferred from homology"/>
<dbReference type="FunFam" id="3.40.50.620:FF:000056">
    <property type="entry name" value="Leucine--tRNA ligase"/>
    <property type="match status" value="1"/>
</dbReference>
<dbReference type="FunFam" id="1.10.730.10:FF:000011">
    <property type="entry name" value="Leucine--tRNA ligase chloroplastic/mitochondrial"/>
    <property type="match status" value="1"/>
</dbReference>
<keyword evidence="6 9" id="KW-0648">Protein biosynthesis</keyword>
<comment type="caution">
    <text evidence="15">The sequence shown here is derived from an EMBL/GenBank/DDBJ whole genome shotgun (WGS) entry which is preliminary data.</text>
</comment>
<evidence type="ECO:0000259" key="12">
    <source>
        <dbReference type="Pfam" id="PF08264"/>
    </source>
</evidence>
<evidence type="ECO:0000256" key="5">
    <source>
        <dbReference type="ARBA" id="ARBA00022840"/>
    </source>
</evidence>
<feature type="domain" description="Aminoacyl-tRNA synthetase class Ia" evidence="11">
    <location>
        <begin position="700"/>
        <end position="727"/>
    </location>
</feature>
<dbReference type="HAMAP" id="MF_00049_B">
    <property type="entry name" value="Leu_tRNA_synth_B"/>
    <property type="match status" value="1"/>
</dbReference>
<dbReference type="GO" id="GO:0005829">
    <property type="term" value="C:cytosol"/>
    <property type="evidence" value="ECO:0007669"/>
    <property type="project" value="TreeGrafter"/>
</dbReference>
<dbReference type="InterPro" id="IPR001412">
    <property type="entry name" value="aa-tRNA-synth_I_CS"/>
</dbReference>
<keyword evidence="7 9" id="KW-0030">Aminoacyl-tRNA synthetase</keyword>
<keyword evidence="2 9" id="KW-0963">Cytoplasm</keyword>
<dbReference type="InterPro" id="IPR025709">
    <property type="entry name" value="Leu_tRNA-synth_edit"/>
</dbReference>
<dbReference type="GO" id="GO:0006429">
    <property type="term" value="P:leucyl-tRNA aminoacylation"/>
    <property type="evidence" value="ECO:0007669"/>
    <property type="project" value="UniProtKB-UniRule"/>
</dbReference>
<dbReference type="PROSITE" id="PS00178">
    <property type="entry name" value="AA_TRNA_LIGASE_I"/>
    <property type="match status" value="1"/>
</dbReference>
<feature type="binding site" evidence="9">
    <location>
        <position position="704"/>
    </location>
    <ligand>
        <name>ATP</name>
        <dbReference type="ChEBI" id="CHEBI:30616"/>
    </ligand>
</feature>
<keyword evidence="4 9" id="KW-0547">Nucleotide-binding</keyword>
<dbReference type="Gene3D" id="1.10.730.10">
    <property type="entry name" value="Isoleucyl-tRNA Synthetase, Domain 1"/>
    <property type="match status" value="1"/>
</dbReference>
<dbReference type="PANTHER" id="PTHR43740:SF2">
    <property type="entry name" value="LEUCINE--TRNA LIGASE, MITOCHONDRIAL"/>
    <property type="match status" value="1"/>
</dbReference>
<dbReference type="GO" id="GO:0005524">
    <property type="term" value="F:ATP binding"/>
    <property type="evidence" value="ECO:0007669"/>
    <property type="project" value="UniProtKB-UniRule"/>
</dbReference>
<dbReference type="GO" id="GO:0002161">
    <property type="term" value="F:aminoacyl-tRNA deacylase activity"/>
    <property type="evidence" value="ECO:0007669"/>
    <property type="project" value="InterPro"/>
</dbReference>
<gene>
    <name evidence="9" type="primary">leuS</name>
    <name evidence="15" type="ORF">DES35_103117</name>
</gene>
<reference evidence="15 16" key="1">
    <citation type="submission" date="2018-07" db="EMBL/GenBank/DDBJ databases">
        <title>Genomic Encyclopedia of Type Strains, Phase IV (KMG-IV): sequencing the most valuable type-strain genomes for metagenomic binning, comparative biology and taxonomic classification.</title>
        <authorList>
            <person name="Goeker M."/>
        </authorList>
    </citation>
    <scope>NUCLEOTIDE SEQUENCE [LARGE SCALE GENOMIC DNA]</scope>
    <source>
        <strain evidence="15 16">DSM 21410</strain>
    </source>
</reference>
<keyword evidence="5 9" id="KW-0067">ATP-binding</keyword>
<dbReference type="FunFam" id="3.40.50.620:FF:000154">
    <property type="entry name" value="Leucine--tRNA ligase"/>
    <property type="match status" value="1"/>
</dbReference>
<dbReference type="SUPFAM" id="SSF50677">
    <property type="entry name" value="ValRS/IleRS/LeuRS editing domain"/>
    <property type="match status" value="1"/>
</dbReference>
<evidence type="ECO:0000259" key="11">
    <source>
        <dbReference type="Pfam" id="PF00133"/>
    </source>
</evidence>
<dbReference type="FunFam" id="3.40.50.620:FF:000060">
    <property type="entry name" value="Leucine--tRNA ligase"/>
    <property type="match status" value="1"/>
</dbReference>
<dbReference type="InterPro" id="IPR009080">
    <property type="entry name" value="tRNAsynth_Ia_anticodon-bd"/>
</dbReference>
<dbReference type="EC" id="6.1.1.4" evidence="9"/>
<dbReference type="GO" id="GO:0004823">
    <property type="term" value="F:leucine-tRNA ligase activity"/>
    <property type="evidence" value="ECO:0007669"/>
    <property type="project" value="UniProtKB-UniRule"/>
</dbReference>
<evidence type="ECO:0000313" key="16">
    <source>
        <dbReference type="Proteomes" id="UP000253517"/>
    </source>
</evidence>
<dbReference type="EMBL" id="QPJS01000003">
    <property type="protein sequence ID" value="RCX03236.1"/>
    <property type="molecule type" value="Genomic_DNA"/>
</dbReference>
<evidence type="ECO:0000259" key="13">
    <source>
        <dbReference type="Pfam" id="PF09334"/>
    </source>
</evidence>
<keyword evidence="3 9" id="KW-0436">Ligase</keyword>
<sequence length="927" mass="107122">MEYNHKEIERTWSKYWSENQLYKVVEDPNLPKLYVLDMFPYPSGAGLHVGHPLGYIASDIYSRFMRHRGFNVLHPMGYDSFGLPAEQYAIETGQHPAVTTENNIKRYRSQLDLLGMSYDWSREVRTSDPKYYKWTQWIFLQFFNSWYNKKTNKAEPVKTLLQHLEEFGTKGLDAACTQQLSFTAEEWNTWPEEKKQQTLLNYRLAYRSESVVNWCPALGTVLANDEVKDGLSERGGYPVVQKKMMQWSLRITAYAQRLLEGLEQIDWSDSIKEAQRNWIGRSEGAIVNFYTPDQVPISIFTTRPDTIFGATFIVMAPEHDAVDQLTTDEFKRAVEQYRDYVKSRSERDRLADVKNVTGQFTGSYVIHPFSGEKIPVYISEYVLAGYGTGAIMAVPGHDSRDHRFAKKFGLPIKMVVDPGKPWDVDAETYEEKSGTSINSEFLSGLPVEDAISAIITEIERRGIGHRKVNFRLRDAVFGRQRYWGEPIPIYYKNGIPYPLPEELLPLELPQVDAYLPTEDGDPPLARAKEWYYTDDEGNKWPLETTTMPGWAGSSWYFLRYMDPANEKEPFSAAKEKYWKSVDLYFGGSEHSTGHLLYARFWHKFLFDLGFVTSDEPFAKLINQGMIQGTSAFVYRVKGQKKFVTFSKKDAYDTQSLYVDVNLVENDVLDIDGFKKWRPEFMDFEFETEDDGSYRVGREIEKMSKSKYNVVNPDHIVEKYGADTLRLYEMFLGPIELSKPWNTDGITGVYNFLKKYWRLHFDEAGNFCVKDEKPTDAELKTLHKTIKKVTNDLQNFSYNTCVSAFMICVNELTSQKCQKREVLQPLSVLLAPFAPHIAEEIYQRMNSGQSVLLARWPSWDEKLLEEDHVIYPVSFNGKTRFTLSLSKSLTSEEVEKAVLAEPKTAKYLNGKNPRKIIVVQGRIINIVI</sequence>
<comment type="catalytic activity">
    <reaction evidence="8 9">
        <text>tRNA(Leu) + L-leucine + ATP = L-leucyl-tRNA(Leu) + AMP + diphosphate</text>
        <dbReference type="Rhea" id="RHEA:11688"/>
        <dbReference type="Rhea" id="RHEA-COMP:9613"/>
        <dbReference type="Rhea" id="RHEA-COMP:9622"/>
        <dbReference type="ChEBI" id="CHEBI:30616"/>
        <dbReference type="ChEBI" id="CHEBI:33019"/>
        <dbReference type="ChEBI" id="CHEBI:57427"/>
        <dbReference type="ChEBI" id="CHEBI:78442"/>
        <dbReference type="ChEBI" id="CHEBI:78494"/>
        <dbReference type="ChEBI" id="CHEBI:456215"/>
        <dbReference type="EC" id="6.1.1.4"/>
    </reaction>
</comment>
<dbReference type="SUPFAM" id="SSF52374">
    <property type="entry name" value="Nucleotidylyl transferase"/>
    <property type="match status" value="1"/>
</dbReference>
<dbReference type="PANTHER" id="PTHR43740">
    <property type="entry name" value="LEUCYL-TRNA SYNTHETASE"/>
    <property type="match status" value="1"/>
</dbReference>
<dbReference type="InterPro" id="IPR013155">
    <property type="entry name" value="M/V/L/I-tRNA-synth_anticd-bd"/>
</dbReference>
<feature type="domain" description="Methionyl/Valyl/Leucyl/Isoleucyl-tRNA synthetase anticodon-binding" evidence="12">
    <location>
        <begin position="778"/>
        <end position="891"/>
    </location>
</feature>